<evidence type="ECO:0000313" key="2">
    <source>
        <dbReference type="Proteomes" id="UP001140949"/>
    </source>
</evidence>
<organism evidence="1 2">
    <name type="scientific">Iris pallida</name>
    <name type="common">Sweet iris</name>
    <dbReference type="NCBI Taxonomy" id="29817"/>
    <lineage>
        <taxon>Eukaryota</taxon>
        <taxon>Viridiplantae</taxon>
        <taxon>Streptophyta</taxon>
        <taxon>Embryophyta</taxon>
        <taxon>Tracheophyta</taxon>
        <taxon>Spermatophyta</taxon>
        <taxon>Magnoliopsida</taxon>
        <taxon>Liliopsida</taxon>
        <taxon>Asparagales</taxon>
        <taxon>Iridaceae</taxon>
        <taxon>Iridoideae</taxon>
        <taxon>Irideae</taxon>
        <taxon>Iris</taxon>
    </lineage>
</organism>
<reference evidence="1" key="1">
    <citation type="journal article" date="2023" name="GigaByte">
        <title>Genome assembly of the bearded iris, Iris pallida Lam.</title>
        <authorList>
            <person name="Bruccoleri R.E."/>
            <person name="Oakeley E.J."/>
            <person name="Faust A.M.E."/>
            <person name="Altorfer M."/>
            <person name="Dessus-Babus S."/>
            <person name="Burckhardt D."/>
            <person name="Oertli M."/>
            <person name="Naumann U."/>
            <person name="Petersen F."/>
            <person name="Wong J."/>
        </authorList>
    </citation>
    <scope>NUCLEOTIDE SEQUENCE</scope>
    <source>
        <strain evidence="1">GSM-AAB239-AS_SAM_17_03QT</strain>
    </source>
</reference>
<keyword evidence="2" id="KW-1185">Reference proteome</keyword>
<evidence type="ECO:0000313" key="1">
    <source>
        <dbReference type="EMBL" id="KAJ6842447.1"/>
    </source>
</evidence>
<protein>
    <submittedName>
        <fullName evidence="1">Uncharacterized protein</fullName>
    </submittedName>
</protein>
<gene>
    <name evidence="1" type="ORF">M6B38_301360</name>
</gene>
<proteinExistence type="predicted"/>
<comment type="caution">
    <text evidence="1">The sequence shown here is derived from an EMBL/GenBank/DDBJ whole genome shotgun (WGS) entry which is preliminary data.</text>
</comment>
<dbReference type="Proteomes" id="UP001140949">
    <property type="component" value="Unassembled WGS sequence"/>
</dbReference>
<name>A0AAX6HPF5_IRIPA</name>
<sequence length="33" mass="3692">MLVPFQPIIRTHNRSATRIIGPQTSLLTTNVLC</sequence>
<accession>A0AAX6HPF5</accession>
<dbReference type="AlphaFoldDB" id="A0AAX6HPF5"/>
<reference evidence="1" key="2">
    <citation type="submission" date="2023-04" db="EMBL/GenBank/DDBJ databases">
        <authorList>
            <person name="Bruccoleri R.E."/>
            <person name="Oakeley E.J."/>
            <person name="Faust A.-M."/>
            <person name="Dessus-Babus S."/>
            <person name="Altorfer M."/>
            <person name="Burckhardt D."/>
            <person name="Oertli M."/>
            <person name="Naumann U."/>
            <person name="Petersen F."/>
            <person name="Wong J."/>
        </authorList>
    </citation>
    <scope>NUCLEOTIDE SEQUENCE</scope>
    <source>
        <strain evidence="1">GSM-AAB239-AS_SAM_17_03QT</strain>
        <tissue evidence="1">Leaf</tissue>
    </source>
</reference>
<dbReference type="EMBL" id="JANAVB010007600">
    <property type="protein sequence ID" value="KAJ6842447.1"/>
    <property type="molecule type" value="Genomic_DNA"/>
</dbReference>